<sequence>MMEVVRCALMKAIATRCQHRGSFIIPMTGLHMCPWLSCEAEAVGADPVHESKGQLL</sequence>
<organism evidence="1 2">
    <name type="scientific">Candidatus Nitrospira nitrificans</name>
    <dbReference type="NCBI Taxonomy" id="1742973"/>
    <lineage>
        <taxon>Bacteria</taxon>
        <taxon>Pseudomonadati</taxon>
        <taxon>Nitrospirota</taxon>
        <taxon>Nitrospiria</taxon>
        <taxon>Nitrospirales</taxon>
        <taxon>Nitrospiraceae</taxon>
        <taxon>Nitrospira</taxon>
    </lineage>
</organism>
<gene>
    <name evidence="1" type="ORF">COMA2_160031</name>
</gene>
<accession>A0A0S4LBK6</accession>
<dbReference type="EMBL" id="CZPZ01000008">
    <property type="protein sequence ID" value="CUS34201.1"/>
    <property type="molecule type" value="Genomic_DNA"/>
</dbReference>
<reference evidence="2" key="1">
    <citation type="submission" date="2015-10" db="EMBL/GenBank/DDBJ databases">
        <authorList>
            <person name="Luecker S."/>
            <person name="Luecker S."/>
        </authorList>
    </citation>
    <scope>NUCLEOTIDE SEQUENCE [LARGE SCALE GENOMIC DNA]</scope>
</reference>
<evidence type="ECO:0000313" key="2">
    <source>
        <dbReference type="Proteomes" id="UP000198736"/>
    </source>
</evidence>
<dbReference type="STRING" id="1742973.COMA2_160031"/>
<evidence type="ECO:0000313" key="1">
    <source>
        <dbReference type="EMBL" id="CUS34201.1"/>
    </source>
</evidence>
<name>A0A0S4LBK6_9BACT</name>
<dbReference type="AlphaFoldDB" id="A0A0S4LBK6"/>
<protein>
    <submittedName>
        <fullName evidence="1">Uncharacterized protein</fullName>
    </submittedName>
</protein>
<proteinExistence type="predicted"/>
<dbReference type="Proteomes" id="UP000198736">
    <property type="component" value="Unassembled WGS sequence"/>
</dbReference>
<keyword evidence="2" id="KW-1185">Reference proteome</keyword>